<sequence length="376" mass="43846">MKLAILKISVMIFAFFMSCKKEYAMKDSSLKHIDYQEKTTDTSKQKKGYKYFEFMDEELNILSTRLLLPNSWERSSETNYAFEGPNDMRIGIVQMSPLSFYTEDPSMIDTYRMNGIENQYPLTLNEITERYFMPYARQNNMQLVNTFPIPEISKKSVAFLKLNYSSTPTKQEVKTIGLEWKDNEGKRYLTVLRRFVHTRNNQLSWGFINQHIESKKADYEEAKKTFIDAILSEQYNTDWLYKKNKIAAQKAQQQFQAHQARMNAIQLNSTNSSFTSSSSSTSVGDIYSDILDINHAGYLKRSNMTSHGHSKTINAIENRSVISNHNTGEHYNVESGSKFYWVNNNGQYFGTDNANYDPRTDRKINQTEWSQFEIEN</sequence>
<dbReference type="EMBL" id="QJTD01000011">
    <property type="protein sequence ID" value="PYE79573.1"/>
    <property type="molecule type" value="Genomic_DNA"/>
</dbReference>
<evidence type="ECO:0000313" key="2">
    <source>
        <dbReference type="Proteomes" id="UP000248054"/>
    </source>
</evidence>
<dbReference type="PROSITE" id="PS51257">
    <property type="entry name" value="PROKAR_LIPOPROTEIN"/>
    <property type="match status" value="1"/>
</dbReference>
<name>A0A2V4WTX6_9FLAO</name>
<reference evidence="1 2" key="1">
    <citation type="submission" date="2018-06" db="EMBL/GenBank/DDBJ databases">
        <title>Genomic Encyclopedia of Type Strains, Phase III (KMG-III): the genomes of soil and plant-associated and newly described type strains.</title>
        <authorList>
            <person name="Whitman W."/>
        </authorList>
    </citation>
    <scope>NUCLEOTIDE SEQUENCE [LARGE SCALE GENOMIC DNA]</scope>
    <source>
        <strain evidence="1 2">CECT 7945</strain>
    </source>
</reference>
<comment type="caution">
    <text evidence="1">The sequence shown here is derived from an EMBL/GenBank/DDBJ whole genome shotgun (WGS) entry which is preliminary data.</text>
</comment>
<dbReference type="OrthoDB" id="5496149at2"/>
<gene>
    <name evidence="1" type="ORF">DFQ11_11113</name>
</gene>
<dbReference type="AlphaFoldDB" id="A0A2V4WTX6"/>
<organism evidence="1 2">
    <name type="scientific">Winogradskyella epiphytica</name>
    <dbReference type="NCBI Taxonomy" id="262005"/>
    <lineage>
        <taxon>Bacteria</taxon>
        <taxon>Pseudomonadati</taxon>
        <taxon>Bacteroidota</taxon>
        <taxon>Flavobacteriia</taxon>
        <taxon>Flavobacteriales</taxon>
        <taxon>Flavobacteriaceae</taxon>
        <taxon>Winogradskyella</taxon>
    </lineage>
</organism>
<evidence type="ECO:0008006" key="3">
    <source>
        <dbReference type="Google" id="ProtNLM"/>
    </source>
</evidence>
<keyword evidence="2" id="KW-1185">Reference proteome</keyword>
<dbReference type="Proteomes" id="UP000248054">
    <property type="component" value="Unassembled WGS sequence"/>
</dbReference>
<protein>
    <recommendedName>
        <fullName evidence="3">Lipoprotein</fullName>
    </recommendedName>
</protein>
<dbReference type="RefSeq" id="WP_110476544.1">
    <property type="nucleotide sequence ID" value="NZ_BMWQ01000012.1"/>
</dbReference>
<proteinExistence type="predicted"/>
<evidence type="ECO:0000313" key="1">
    <source>
        <dbReference type="EMBL" id="PYE79573.1"/>
    </source>
</evidence>
<accession>A0A2V4WTX6</accession>